<keyword evidence="7" id="KW-0156">Chromatin regulator</keyword>
<dbReference type="GO" id="GO:0004402">
    <property type="term" value="F:histone acetyltransferase activity"/>
    <property type="evidence" value="ECO:0007669"/>
    <property type="project" value="InterPro"/>
</dbReference>
<evidence type="ECO:0000256" key="10">
    <source>
        <dbReference type="ARBA" id="ARBA00023242"/>
    </source>
</evidence>
<evidence type="ECO:0000313" key="15">
    <source>
        <dbReference type="EMBL" id="GIX98123.1"/>
    </source>
</evidence>
<keyword evidence="5 12" id="KW-0863">Zinc-finger</keyword>
<evidence type="ECO:0000256" key="2">
    <source>
        <dbReference type="ARBA" id="ARBA00013184"/>
    </source>
</evidence>
<dbReference type="Pfam" id="PF02135">
    <property type="entry name" value="zf-TAZ"/>
    <property type="match status" value="1"/>
</dbReference>
<keyword evidence="6 12" id="KW-0862">Zinc</keyword>
<feature type="domain" description="KIX" evidence="14">
    <location>
        <begin position="269"/>
        <end position="348"/>
    </location>
</feature>
<accession>A0AAV4PP70</accession>
<dbReference type="Gene3D" id="1.10.246.20">
    <property type="entry name" value="Coactivator CBP, KIX domain"/>
    <property type="match status" value="1"/>
</dbReference>
<dbReference type="InterPro" id="IPR000197">
    <property type="entry name" value="Znf_TAZ"/>
</dbReference>
<protein>
    <recommendedName>
        <fullName evidence="2">histone acetyltransferase</fullName>
        <ecNumber evidence="2">2.3.1.48</ecNumber>
    </recommendedName>
</protein>
<name>A0AAV4PP70_9ARAC</name>
<sequence length="365" mass="40191">MQNSNLQVAESTALCFGREVNAATAFAIANSVSEPTADQKNLRLIQLQIVLLIHADKCRSNDNQLSGESASCSLPICATMKGLLCHMRTCQNGKQCAVKDCACSSQIISHWDNCTANDCPVCGPLKQVLALSQQAATVQTTQSNQELGPADKQRSYAERGLKFSTANDGVGMNNIVHADSLVSDQVVHSCSSQKLNRIQAFQPDPQDIQQSSLQMESMSQNNSDSFPNLKTPNVINDNCPSQLAAPSADLVSSPNKKNHIQNLTTDDSVNVKDRRLSITTDLRRHLVQKIVQTIFPAVDFNTLKDSRMVSLVSYAEKVERDAYKNASDEEEYYQVLAIKIYAKQKELEAKLQNEKENRLPQQSGN</sequence>
<keyword evidence="16" id="KW-1185">Reference proteome</keyword>
<comment type="catalytic activity">
    <reaction evidence="11">
        <text>L-lysyl-[protein] + acetyl-CoA = N(6)-acetyl-L-lysyl-[protein] + CoA + H(+)</text>
        <dbReference type="Rhea" id="RHEA:45948"/>
        <dbReference type="Rhea" id="RHEA-COMP:9752"/>
        <dbReference type="Rhea" id="RHEA-COMP:10731"/>
        <dbReference type="ChEBI" id="CHEBI:15378"/>
        <dbReference type="ChEBI" id="CHEBI:29969"/>
        <dbReference type="ChEBI" id="CHEBI:57287"/>
        <dbReference type="ChEBI" id="CHEBI:57288"/>
        <dbReference type="ChEBI" id="CHEBI:61930"/>
        <dbReference type="EC" id="2.3.1.48"/>
    </reaction>
</comment>
<evidence type="ECO:0000256" key="9">
    <source>
        <dbReference type="ARBA" id="ARBA00023163"/>
    </source>
</evidence>
<keyword evidence="10" id="KW-0539">Nucleus</keyword>
<dbReference type="EC" id="2.3.1.48" evidence="2"/>
<comment type="caution">
    <text evidence="15">The sequence shown here is derived from an EMBL/GenBank/DDBJ whole genome shotgun (WGS) entry which is preliminary data.</text>
</comment>
<feature type="domain" description="TAZ-type" evidence="13">
    <location>
        <begin position="38"/>
        <end position="125"/>
    </location>
</feature>
<evidence type="ECO:0000259" key="13">
    <source>
        <dbReference type="PROSITE" id="PS50134"/>
    </source>
</evidence>
<dbReference type="SUPFAM" id="SSF57933">
    <property type="entry name" value="TAZ domain"/>
    <property type="match status" value="1"/>
</dbReference>
<dbReference type="GO" id="GO:0005667">
    <property type="term" value="C:transcription regulator complex"/>
    <property type="evidence" value="ECO:0007669"/>
    <property type="project" value="TreeGrafter"/>
</dbReference>
<dbReference type="InterPro" id="IPR035898">
    <property type="entry name" value="TAZ_dom_sf"/>
</dbReference>
<keyword evidence="9" id="KW-0804">Transcription</keyword>
<evidence type="ECO:0000256" key="6">
    <source>
        <dbReference type="ARBA" id="ARBA00022833"/>
    </source>
</evidence>
<dbReference type="AlphaFoldDB" id="A0AAV4PP70"/>
<evidence type="ECO:0000256" key="11">
    <source>
        <dbReference type="ARBA" id="ARBA00048017"/>
    </source>
</evidence>
<gene>
    <name evidence="15" type="primary">CREBBP</name>
    <name evidence="15" type="ORF">CDAR_223481</name>
</gene>
<dbReference type="InterPro" id="IPR003101">
    <property type="entry name" value="KIX_dom"/>
</dbReference>
<dbReference type="SUPFAM" id="SSF47040">
    <property type="entry name" value="Kix domain of CBP (creb binding protein)"/>
    <property type="match status" value="1"/>
</dbReference>
<reference evidence="15 16" key="1">
    <citation type="submission" date="2021-06" db="EMBL/GenBank/DDBJ databases">
        <title>Caerostris darwini draft genome.</title>
        <authorList>
            <person name="Kono N."/>
            <person name="Arakawa K."/>
        </authorList>
    </citation>
    <scope>NUCLEOTIDE SEQUENCE [LARGE SCALE GENOMIC DNA]</scope>
</reference>
<evidence type="ECO:0000256" key="3">
    <source>
        <dbReference type="ARBA" id="ARBA00022679"/>
    </source>
</evidence>
<dbReference type="Proteomes" id="UP001054837">
    <property type="component" value="Unassembled WGS sequence"/>
</dbReference>
<dbReference type="GO" id="GO:0000123">
    <property type="term" value="C:histone acetyltransferase complex"/>
    <property type="evidence" value="ECO:0007669"/>
    <property type="project" value="TreeGrafter"/>
</dbReference>
<dbReference type="PROSITE" id="PS50952">
    <property type="entry name" value="KIX"/>
    <property type="match status" value="1"/>
</dbReference>
<dbReference type="Gene3D" id="1.20.1020.10">
    <property type="entry name" value="TAZ domain"/>
    <property type="match status" value="1"/>
</dbReference>
<dbReference type="InterPro" id="IPR036529">
    <property type="entry name" value="KIX_dom_sf"/>
</dbReference>
<feature type="zinc finger region" description="TAZ-type" evidence="12">
    <location>
        <begin position="38"/>
        <end position="125"/>
    </location>
</feature>
<dbReference type="EMBL" id="BPLQ01003117">
    <property type="protein sequence ID" value="GIX98123.1"/>
    <property type="molecule type" value="Genomic_DNA"/>
</dbReference>
<dbReference type="InterPro" id="IPR013178">
    <property type="entry name" value="Histone_AcTrfase_Rtt109/CBP"/>
</dbReference>
<dbReference type="PANTHER" id="PTHR13808">
    <property type="entry name" value="CBP/P300-RELATED"/>
    <property type="match status" value="1"/>
</dbReference>
<dbReference type="Pfam" id="PF02172">
    <property type="entry name" value="KIX"/>
    <property type="match status" value="1"/>
</dbReference>
<dbReference type="GO" id="GO:0031490">
    <property type="term" value="F:chromatin DNA binding"/>
    <property type="evidence" value="ECO:0007669"/>
    <property type="project" value="TreeGrafter"/>
</dbReference>
<keyword evidence="8" id="KW-0805">Transcription regulation</keyword>
<comment type="subcellular location">
    <subcellularLocation>
        <location evidence="1">Nucleus</location>
    </subcellularLocation>
</comment>
<evidence type="ECO:0000256" key="1">
    <source>
        <dbReference type="ARBA" id="ARBA00004123"/>
    </source>
</evidence>
<dbReference type="GO" id="GO:0005634">
    <property type="term" value="C:nucleus"/>
    <property type="evidence" value="ECO:0007669"/>
    <property type="project" value="UniProtKB-SubCell"/>
</dbReference>
<evidence type="ECO:0000256" key="12">
    <source>
        <dbReference type="PROSITE-ProRule" id="PRU00203"/>
    </source>
</evidence>
<dbReference type="PANTHER" id="PTHR13808:SF1">
    <property type="entry name" value="HISTONE ACETYLTRANSFERASE"/>
    <property type="match status" value="1"/>
</dbReference>
<proteinExistence type="predicted"/>
<dbReference type="SMART" id="SM00551">
    <property type="entry name" value="ZnF_TAZ"/>
    <property type="match status" value="1"/>
</dbReference>
<evidence type="ECO:0000259" key="14">
    <source>
        <dbReference type="PROSITE" id="PS50952"/>
    </source>
</evidence>
<dbReference type="PROSITE" id="PS50134">
    <property type="entry name" value="ZF_TAZ"/>
    <property type="match status" value="1"/>
</dbReference>
<evidence type="ECO:0000313" key="16">
    <source>
        <dbReference type="Proteomes" id="UP001054837"/>
    </source>
</evidence>
<evidence type="ECO:0000256" key="4">
    <source>
        <dbReference type="ARBA" id="ARBA00022723"/>
    </source>
</evidence>
<dbReference type="GO" id="GO:0045944">
    <property type="term" value="P:positive regulation of transcription by RNA polymerase II"/>
    <property type="evidence" value="ECO:0007669"/>
    <property type="project" value="TreeGrafter"/>
</dbReference>
<dbReference type="GO" id="GO:0003713">
    <property type="term" value="F:transcription coactivator activity"/>
    <property type="evidence" value="ECO:0007669"/>
    <property type="project" value="TreeGrafter"/>
</dbReference>
<keyword evidence="3" id="KW-0808">Transferase</keyword>
<evidence type="ECO:0000256" key="8">
    <source>
        <dbReference type="ARBA" id="ARBA00023015"/>
    </source>
</evidence>
<evidence type="ECO:0000256" key="7">
    <source>
        <dbReference type="ARBA" id="ARBA00022853"/>
    </source>
</evidence>
<evidence type="ECO:0000256" key="5">
    <source>
        <dbReference type="ARBA" id="ARBA00022771"/>
    </source>
</evidence>
<organism evidence="15 16">
    <name type="scientific">Caerostris darwini</name>
    <dbReference type="NCBI Taxonomy" id="1538125"/>
    <lineage>
        <taxon>Eukaryota</taxon>
        <taxon>Metazoa</taxon>
        <taxon>Ecdysozoa</taxon>
        <taxon>Arthropoda</taxon>
        <taxon>Chelicerata</taxon>
        <taxon>Arachnida</taxon>
        <taxon>Araneae</taxon>
        <taxon>Araneomorphae</taxon>
        <taxon>Entelegynae</taxon>
        <taxon>Araneoidea</taxon>
        <taxon>Araneidae</taxon>
        <taxon>Caerostris</taxon>
    </lineage>
</organism>
<keyword evidence="4 12" id="KW-0479">Metal-binding</keyword>
<dbReference type="GO" id="GO:0008270">
    <property type="term" value="F:zinc ion binding"/>
    <property type="evidence" value="ECO:0007669"/>
    <property type="project" value="UniProtKB-KW"/>
</dbReference>